<dbReference type="Proteomes" id="UP000267035">
    <property type="component" value="Unassembled WGS sequence"/>
</dbReference>
<evidence type="ECO:0000313" key="2">
    <source>
        <dbReference type="EMBL" id="RMW97789.1"/>
    </source>
</evidence>
<protein>
    <recommendedName>
        <fullName evidence="4">Lipoprotein</fullName>
    </recommendedName>
</protein>
<reference evidence="2 3" key="1">
    <citation type="submission" date="2018-10" db="EMBL/GenBank/DDBJ databases">
        <title>Comamonadaceae CDC group NO-1 genome sequencing and assembly.</title>
        <authorList>
            <person name="Bernier A.-M."/>
            <person name="Bernard K."/>
        </authorList>
    </citation>
    <scope>NUCLEOTIDE SEQUENCE [LARGE SCALE GENOMIC DNA]</scope>
    <source>
        <strain evidence="2 3">NML161473</strain>
    </source>
</reference>
<accession>A0A3M6Q3J1</accession>
<feature type="signal peptide" evidence="1">
    <location>
        <begin position="1"/>
        <end position="20"/>
    </location>
</feature>
<evidence type="ECO:0008006" key="4">
    <source>
        <dbReference type="Google" id="ProtNLM"/>
    </source>
</evidence>
<keyword evidence="1" id="KW-0732">Signal</keyword>
<sequence length="232" mass="24692">MLWAAMAGALAVTLAACSSAPPAKPWQVRSLAASELAEAAWLDGAERVAAHEWDKARQQIARTGQPQALAQLELRRCAVLAASLDWQPCAAFEPLAPASGEAARAYAAYLQGQHLSNAQRGLLPPAQQSPAALDAVDARAVATLQAVPEPLSRLLAIALLARRSGQMPPELMQLAIDTASEQGWRRPLLAWLLRQQSYAQTHGLADLLEQTRLRLAIVQGELGQADAAPKAP</sequence>
<evidence type="ECO:0000256" key="1">
    <source>
        <dbReference type="SAM" id="SignalP"/>
    </source>
</evidence>
<organism evidence="2 3">
    <name type="scientific">Allofranklinella schreckenbergeri</name>
    <dbReference type="NCBI Taxonomy" id="1076744"/>
    <lineage>
        <taxon>Bacteria</taxon>
        <taxon>Pseudomonadati</taxon>
        <taxon>Pseudomonadota</taxon>
        <taxon>Betaproteobacteria</taxon>
        <taxon>Burkholderiales</taxon>
        <taxon>Comamonadaceae</taxon>
        <taxon>Allofranklinella</taxon>
    </lineage>
</organism>
<dbReference type="AlphaFoldDB" id="A0A3M6Q3J1"/>
<proteinExistence type="predicted"/>
<name>A0A3M6Q3J1_9BURK</name>
<evidence type="ECO:0000313" key="3">
    <source>
        <dbReference type="Proteomes" id="UP000267035"/>
    </source>
</evidence>
<comment type="caution">
    <text evidence="2">The sequence shown here is derived from an EMBL/GenBank/DDBJ whole genome shotgun (WGS) entry which is preliminary data.</text>
</comment>
<dbReference type="EMBL" id="RDQL01000013">
    <property type="protein sequence ID" value="RMW97789.1"/>
    <property type="molecule type" value="Genomic_DNA"/>
</dbReference>
<keyword evidence="3" id="KW-1185">Reference proteome</keyword>
<gene>
    <name evidence="2" type="ORF">EBQ25_09555</name>
</gene>
<feature type="chain" id="PRO_5018044981" description="Lipoprotein" evidence="1">
    <location>
        <begin position="21"/>
        <end position="232"/>
    </location>
</feature>